<dbReference type="Proteomes" id="UP001389717">
    <property type="component" value="Unassembled WGS sequence"/>
</dbReference>
<sequence length="42" mass="4944">MTIVLNYILQAQLNKRIIRLYFQKTNAGKMSVFISRLVKNDT</sequence>
<dbReference type="EMBL" id="JBBYAF010000009">
    <property type="protein sequence ID" value="MEL3971917.1"/>
    <property type="molecule type" value="Genomic_DNA"/>
</dbReference>
<organism evidence="1 2">
    <name type="scientific">Rossellomorea oryzaecorticis</name>
    <dbReference type="NCBI Taxonomy" id="1396505"/>
    <lineage>
        <taxon>Bacteria</taxon>
        <taxon>Bacillati</taxon>
        <taxon>Bacillota</taxon>
        <taxon>Bacilli</taxon>
        <taxon>Bacillales</taxon>
        <taxon>Bacillaceae</taxon>
        <taxon>Rossellomorea</taxon>
    </lineage>
</organism>
<evidence type="ECO:0000313" key="1">
    <source>
        <dbReference type="EMBL" id="MEL3971917.1"/>
    </source>
</evidence>
<evidence type="ECO:0000313" key="2">
    <source>
        <dbReference type="Proteomes" id="UP001389717"/>
    </source>
</evidence>
<gene>
    <name evidence="1" type="ORF">AAEO50_06480</name>
</gene>
<protein>
    <submittedName>
        <fullName evidence="1">Uncharacterized protein</fullName>
    </submittedName>
</protein>
<dbReference type="RefSeq" id="WP_341981679.1">
    <property type="nucleotide sequence ID" value="NZ_JBBYAF010000009.1"/>
</dbReference>
<reference evidence="1 2" key="1">
    <citation type="submission" date="2024-04" db="EMBL/GenBank/DDBJ databases">
        <title>Bacillus oryzaecorticis sp. nov., a moderately halophilic bacterium isolated from rice husks.</title>
        <authorList>
            <person name="Zhu H.-S."/>
        </authorList>
    </citation>
    <scope>NUCLEOTIDE SEQUENCE [LARGE SCALE GENOMIC DNA]</scope>
    <source>
        <strain evidence="1 2">ZC255</strain>
    </source>
</reference>
<keyword evidence="2" id="KW-1185">Reference proteome</keyword>
<comment type="caution">
    <text evidence="1">The sequence shown here is derived from an EMBL/GenBank/DDBJ whole genome shotgun (WGS) entry which is preliminary data.</text>
</comment>
<proteinExistence type="predicted"/>
<name>A0ABU9K8V4_9BACI</name>
<accession>A0ABU9K8V4</accession>